<dbReference type="GO" id="GO:0046933">
    <property type="term" value="F:proton-transporting ATP synthase activity, rotational mechanism"/>
    <property type="evidence" value="ECO:0007669"/>
    <property type="project" value="InterPro"/>
</dbReference>
<dbReference type="Gene3D" id="3.40.50.12240">
    <property type="match status" value="1"/>
</dbReference>
<name>A0A7S2PXG7_9DINO</name>
<organism evidence="2">
    <name type="scientific">Zooxanthella nutricula</name>
    <dbReference type="NCBI Taxonomy" id="1333877"/>
    <lineage>
        <taxon>Eukaryota</taxon>
        <taxon>Sar</taxon>
        <taxon>Alveolata</taxon>
        <taxon>Dinophyceae</taxon>
        <taxon>Peridiniales</taxon>
        <taxon>Peridiniales incertae sedis</taxon>
        <taxon>Zooxanthella</taxon>
    </lineage>
</organism>
<protein>
    <submittedName>
        <fullName evidence="2">Uncharacterized protein</fullName>
    </submittedName>
</protein>
<sequence>MDELPVEKLAPSQVIEVKDSVAYVQQGDGCTASTQPGAIIEFAEGAIGVLAAWKEEVGAVVLVDGEASPGERAKKTPGEMTTQVNDRLGRVLYPNGQPADGDDPPAGEAESRSTFQESKGMKERDSDYTPCHTGILGVDFAVPVGRGQTMLFQGTDRKRDLEHLWPDLMSARSGPLAAKSGTASICVCETLETAAVLRARLLDSGTWESSIIVIPDVPGDGGVTLAIKGAVTLAEALHDQNYDVKVLFGLEPMHKLWNSLAEVCGAERRRQGLEEVEDKLEEVDGTLMQSSIAERRKYWFRLTNRAINSLGSGSITFLAWAFEQEGGRPVRQQKAFQQQVEKIKKIARISDSVRERMLAKVHADARAAGVPLDQTVVAPGNDVPGMPNWEIEELKSITDGHILLRKPEGEQYRWIVNLYESIPRLGTDALHPALLSVGAHRLRLRMLQAKDRAKHLHDTLGPAGTLDAPALELTFADLLGEQRSSEPMHVSEQVARMVIINEADCRPLREPGCCTSDTLAALAVRLLESEVGQRISEDIAERGQVMPATQVLLGEEIRGWQAA</sequence>
<dbReference type="GO" id="GO:0043531">
    <property type="term" value="F:ADP binding"/>
    <property type="evidence" value="ECO:0007669"/>
    <property type="project" value="TreeGrafter"/>
</dbReference>
<accession>A0A7S2PXG7</accession>
<dbReference type="EMBL" id="HBGW01072602">
    <property type="protein sequence ID" value="CAD9623054.1"/>
    <property type="molecule type" value="Transcribed_RNA"/>
</dbReference>
<feature type="region of interest" description="Disordered" evidence="1">
    <location>
        <begin position="91"/>
        <end position="128"/>
    </location>
</feature>
<evidence type="ECO:0000256" key="1">
    <source>
        <dbReference type="SAM" id="MobiDB-lite"/>
    </source>
</evidence>
<dbReference type="PANTHER" id="PTHR48082">
    <property type="entry name" value="ATP SYNTHASE SUBUNIT ALPHA, MITOCHONDRIAL"/>
    <property type="match status" value="1"/>
</dbReference>
<dbReference type="InterPro" id="IPR027417">
    <property type="entry name" value="P-loop_NTPase"/>
</dbReference>
<evidence type="ECO:0000313" key="2">
    <source>
        <dbReference type="EMBL" id="CAD9623054.1"/>
    </source>
</evidence>
<dbReference type="InterPro" id="IPR005294">
    <property type="entry name" value="ATP_synth_F1_asu"/>
</dbReference>
<gene>
    <name evidence="2" type="ORF">BRAN1462_LOCUS46268</name>
</gene>
<proteinExistence type="predicted"/>
<dbReference type="PANTHER" id="PTHR48082:SF2">
    <property type="entry name" value="ATP SYNTHASE SUBUNIT ALPHA, MITOCHONDRIAL"/>
    <property type="match status" value="1"/>
</dbReference>
<dbReference type="GO" id="GO:0005524">
    <property type="term" value="F:ATP binding"/>
    <property type="evidence" value="ECO:0007669"/>
    <property type="project" value="TreeGrafter"/>
</dbReference>
<dbReference type="AlphaFoldDB" id="A0A7S2PXG7"/>
<reference evidence="2" key="1">
    <citation type="submission" date="2021-01" db="EMBL/GenBank/DDBJ databases">
        <authorList>
            <person name="Corre E."/>
            <person name="Pelletier E."/>
            <person name="Niang G."/>
            <person name="Scheremetjew M."/>
            <person name="Finn R."/>
            <person name="Kale V."/>
            <person name="Holt S."/>
            <person name="Cochrane G."/>
            <person name="Meng A."/>
            <person name="Brown T."/>
            <person name="Cohen L."/>
        </authorList>
    </citation>
    <scope>NUCLEOTIDE SEQUENCE</scope>
    <source>
        <strain evidence="2">RCC3387</strain>
    </source>
</reference>
<dbReference type="SUPFAM" id="SSF52540">
    <property type="entry name" value="P-loop containing nucleoside triphosphate hydrolases"/>
    <property type="match status" value="1"/>
</dbReference>
<dbReference type="GO" id="GO:0045259">
    <property type="term" value="C:proton-transporting ATP synthase complex"/>
    <property type="evidence" value="ECO:0007669"/>
    <property type="project" value="InterPro"/>
</dbReference>